<evidence type="ECO:0000256" key="1">
    <source>
        <dbReference type="SAM" id="MobiDB-lite"/>
    </source>
</evidence>
<accession>A0A6J3GK31</accession>
<feature type="region of interest" description="Disordered" evidence="1">
    <location>
        <begin position="200"/>
        <end position="221"/>
    </location>
</feature>
<proteinExistence type="predicted"/>
<evidence type="ECO:0000313" key="3">
    <source>
        <dbReference type="RefSeq" id="XP_032117762.1"/>
    </source>
</evidence>
<name>A0A6J3GK31_SAPAP</name>
<sequence length="221" mass="24783">MPEEELRWELRVFPESWGSSTGWLIDPTLAMLQRPARLPDDAWPAAQQWTEALQATEEDGTPGTEVEPWCGGTEDPPSLSSTDGSRKLIYLQELPGTDHCVFYCKDQRHGGLFRMGELIASAACRAGPLSPPLLTWSPHLQVGILTPTWRPWKNLRNSCSARDSQRGIFSCPYRWEAAFPNTRRPPGLHLQSPPCHQTWSPGRLDLPSSHEPSLTHPPDTK</sequence>
<keyword evidence="2" id="KW-1185">Reference proteome</keyword>
<dbReference type="GeneID" id="116539176"/>
<dbReference type="AlphaFoldDB" id="A0A6J3GK31"/>
<protein>
    <submittedName>
        <fullName evidence="3">Odorant-binding protein 2a</fullName>
    </submittedName>
</protein>
<feature type="region of interest" description="Disordered" evidence="1">
    <location>
        <begin position="54"/>
        <end position="82"/>
    </location>
</feature>
<gene>
    <name evidence="3" type="primary">OBP2A</name>
</gene>
<dbReference type="Proteomes" id="UP000504640">
    <property type="component" value="Unplaced"/>
</dbReference>
<dbReference type="RefSeq" id="XP_032117762.1">
    <property type="nucleotide sequence ID" value="XM_032261871.1"/>
</dbReference>
<evidence type="ECO:0000313" key="2">
    <source>
        <dbReference type="Proteomes" id="UP000504640"/>
    </source>
</evidence>
<dbReference type="CTD" id="29991"/>
<reference evidence="3" key="1">
    <citation type="submission" date="2025-08" db="UniProtKB">
        <authorList>
            <consortium name="RefSeq"/>
        </authorList>
    </citation>
    <scope>IDENTIFICATION</scope>
    <source>
        <tissue evidence="3">Blood</tissue>
    </source>
</reference>
<organism evidence="2 3">
    <name type="scientific">Sapajus apella</name>
    <name type="common">Brown-capped capuchin</name>
    <name type="synonym">Cebus apella</name>
    <dbReference type="NCBI Taxonomy" id="9515"/>
    <lineage>
        <taxon>Eukaryota</taxon>
        <taxon>Metazoa</taxon>
        <taxon>Chordata</taxon>
        <taxon>Craniata</taxon>
        <taxon>Vertebrata</taxon>
        <taxon>Euteleostomi</taxon>
        <taxon>Mammalia</taxon>
        <taxon>Eutheria</taxon>
        <taxon>Euarchontoglires</taxon>
        <taxon>Primates</taxon>
        <taxon>Haplorrhini</taxon>
        <taxon>Platyrrhini</taxon>
        <taxon>Cebidae</taxon>
        <taxon>Cebinae</taxon>
        <taxon>Sapajus</taxon>
    </lineage>
</organism>